<dbReference type="InterPro" id="IPR022225">
    <property type="entry name" value="Phage_tail_fibre_N"/>
</dbReference>
<dbReference type="Pfam" id="PF03406">
    <property type="entry name" value="Phage_fiber_2"/>
    <property type="match status" value="1"/>
</dbReference>
<dbReference type="SUPFAM" id="SSF88874">
    <property type="entry name" value="Receptor-binding domain of short tail fibre protein gp12"/>
    <property type="match status" value="1"/>
</dbReference>
<evidence type="ECO:0000259" key="3">
    <source>
        <dbReference type="Pfam" id="PF07484"/>
    </source>
</evidence>
<dbReference type="Pfam" id="PF07484">
    <property type="entry name" value="Collar"/>
    <property type="match status" value="1"/>
</dbReference>
<dbReference type="Proteomes" id="UP001558101">
    <property type="component" value="Unassembled WGS sequence"/>
</dbReference>
<evidence type="ECO:0000256" key="2">
    <source>
        <dbReference type="ARBA" id="ARBA00022581"/>
    </source>
</evidence>
<dbReference type="PANTHER" id="PTHR35191:SF1">
    <property type="entry name" value="PROPHAGE SIDE TAIL FIBER PROTEIN HOMOLOG STFQ-RELATED"/>
    <property type="match status" value="1"/>
</dbReference>
<keyword evidence="2" id="KW-0945">Host-virus interaction</keyword>
<keyword evidence="6" id="KW-1185">Reference proteome</keyword>
<dbReference type="RefSeq" id="WP_261414103.1">
    <property type="nucleotide sequence ID" value="NZ_CAMKRT010000003.1"/>
</dbReference>
<dbReference type="Pfam" id="PF12571">
    <property type="entry name" value="Phage_tail_fib"/>
    <property type="match status" value="1"/>
</dbReference>
<organism evidence="5 6">
    <name type="scientific">Serratia quinivorans</name>
    <dbReference type="NCBI Taxonomy" id="137545"/>
    <lineage>
        <taxon>Bacteria</taxon>
        <taxon>Pseudomonadati</taxon>
        <taxon>Pseudomonadota</taxon>
        <taxon>Gammaproteobacteria</taxon>
        <taxon>Enterobacterales</taxon>
        <taxon>Yersiniaceae</taxon>
        <taxon>Serratia</taxon>
    </lineage>
</organism>
<dbReference type="EMBL" id="JBFQXQ010000002">
    <property type="protein sequence ID" value="MEX3173519.1"/>
    <property type="molecule type" value="Genomic_DNA"/>
</dbReference>
<dbReference type="InterPro" id="IPR011083">
    <property type="entry name" value="Phage_tail_collar_dom"/>
</dbReference>
<dbReference type="InterPro" id="IPR051934">
    <property type="entry name" value="Phage_Tail_Fiber_Structural"/>
</dbReference>
<proteinExistence type="predicted"/>
<name>A0ABV3UIV9_9GAMM</name>
<dbReference type="Gene3D" id="3.90.1340.10">
    <property type="entry name" value="Phage tail collar domain"/>
    <property type="match status" value="1"/>
</dbReference>
<gene>
    <name evidence="5" type="ORF">AB4M04_15690</name>
</gene>
<evidence type="ECO:0000259" key="4">
    <source>
        <dbReference type="Pfam" id="PF12571"/>
    </source>
</evidence>
<evidence type="ECO:0000256" key="1">
    <source>
        <dbReference type="ARBA" id="ARBA00004328"/>
    </source>
</evidence>
<reference evidence="5 6" key="1">
    <citation type="submission" date="2024-07" db="EMBL/GenBank/DDBJ databases">
        <title>Genomes of novel Serratia strains from suburban soil.</title>
        <authorList>
            <person name="Markert E.X."/>
            <person name="Severe K."/>
            <person name="Severe L."/>
            <person name="Twing K.I."/>
            <person name="Ward L.M."/>
        </authorList>
    </citation>
    <scope>NUCLEOTIDE SEQUENCE [LARGE SCALE GENOMIC DNA]</scope>
    <source>
        <strain evidence="5 6">3C-UT</strain>
    </source>
</reference>
<dbReference type="InterPro" id="IPR037053">
    <property type="entry name" value="Phage_tail_collar_dom_sf"/>
</dbReference>
<protein>
    <submittedName>
        <fullName evidence="5">Phage tail protein</fullName>
    </submittedName>
</protein>
<feature type="domain" description="Phage tail collar" evidence="3">
    <location>
        <begin position="348"/>
        <end position="395"/>
    </location>
</feature>
<accession>A0ABV3UIV9</accession>
<feature type="domain" description="Phage tail fibre protein N-terminal" evidence="4">
    <location>
        <begin position="1"/>
        <end position="150"/>
    </location>
</feature>
<dbReference type="PANTHER" id="PTHR35191">
    <property type="entry name" value="PROPHAGE SIDE TAIL FIBER PROTEIN HOMOLOG STFQ-RELATED"/>
    <property type="match status" value="1"/>
</dbReference>
<comment type="caution">
    <text evidence="5">The sequence shown here is derived from an EMBL/GenBank/DDBJ whole genome shotgun (WGS) entry which is preliminary data.</text>
</comment>
<evidence type="ECO:0000313" key="6">
    <source>
        <dbReference type="Proteomes" id="UP001558101"/>
    </source>
</evidence>
<dbReference type="InterPro" id="IPR005068">
    <property type="entry name" value="Phage_lambda_Stf-r2"/>
</dbReference>
<sequence length="491" mass="51460">MTAKFFAILTNQGAAALANATALGTRVDLTHIAVGDGGGVLPTPDPAQTALKGEKRRAAINMLTIDPGNDSQIIAEQIIPENEGGWWIREIGLLSADGTLIAVANCPETYKPQLQEGSGRTQTIRMVLIVSSTEAVTLKIDPSVVLATRQYVDEQIGQHEKSRNHPDATLTEKGFVRLSSDTNSISETLATTPKAVKAVSDAALKITNNLSDLKSKSDARGALELGTAATKNVGLAGGNVMAVGAFGLGVGPQGKDDTYSNTAQFYRVNASSANKPPITGNIAAGVISLPCDAAPSTGYVAVSGNGDAYIGSSNAPANGVKWSRAYTTAYKPTADDIGAITRSDAPVGIPQPWPIAAAPSGWLKCNGATFDKAKYPLLAVAYPSGKLPDLRGEFIRGWDDGRSVDSGRTLLEGQADSFRSHIHKITAWDAWDASVMTPNDREGDLLLSTDNAISSGGSINGKYNDKYGTVSNGGDETRPRNIAFNYIVRAA</sequence>
<comment type="subcellular location">
    <subcellularLocation>
        <location evidence="1">Virion</location>
    </subcellularLocation>
</comment>
<evidence type="ECO:0000313" key="5">
    <source>
        <dbReference type="EMBL" id="MEX3173519.1"/>
    </source>
</evidence>